<name>A0A232FC92_9HYME</name>
<proteinExistence type="predicted"/>
<dbReference type="AlphaFoldDB" id="A0A232FC92"/>
<dbReference type="Proteomes" id="UP000215335">
    <property type="component" value="Unassembled WGS sequence"/>
</dbReference>
<accession>A0A232FC92</accession>
<organism evidence="1 2">
    <name type="scientific">Trichomalopsis sarcophagae</name>
    <dbReference type="NCBI Taxonomy" id="543379"/>
    <lineage>
        <taxon>Eukaryota</taxon>
        <taxon>Metazoa</taxon>
        <taxon>Ecdysozoa</taxon>
        <taxon>Arthropoda</taxon>
        <taxon>Hexapoda</taxon>
        <taxon>Insecta</taxon>
        <taxon>Pterygota</taxon>
        <taxon>Neoptera</taxon>
        <taxon>Endopterygota</taxon>
        <taxon>Hymenoptera</taxon>
        <taxon>Apocrita</taxon>
        <taxon>Proctotrupomorpha</taxon>
        <taxon>Chalcidoidea</taxon>
        <taxon>Pteromalidae</taxon>
        <taxon>Pteromalinae</taxon>
        <taxon>Trichomalopsis</taxon>
    </lineage>
</organism>
<protein>
    <submittedName>
        <fullName evidence="1">Uncharacterized protein</fullName>
    </submittedName>
</protein>
<evidence type="ECO:0000313" key="2">
    <source>
        <dbReference type="Proteomes" id="UP000215335"/>
    </source>
</evidence>
<reference evidence="1 2" key="1">
    <citation type="journal article" date="2017" name="Curr. Biol.">
        <title>The Evolution of Venom by Co-option of Single-Copy Genes.</title>
        <authorList>
            <person name="Martinson E.O."/>
            <person name="Mrinalini"/>
            <person name="Kelkar Y.D."/>
            <person name="Chang C.H."/>
            <person name="Werren J.H."/>
        </authorList>
    </citation>
    <scope>NUCLEOTIDE SEQUENCE [LARGE SCALE GENOMIC DNA]</scope>
    <source>
        <strain evidence="1 2">Alberta</strain>
        <tissue evidence="1">Whole body</tissue>
    </source>
</reference>
<dbReference type="EMBL" id="NNAY01000450">
    <property type="protein sequence ID" value="OXU28305.1"/>
    <property type="molecule type" value="Genomic_DNA"/>
</dbReference>
<comment type="caution">
    <text evidence="1">The sequence shown here is derived from an EMBL/GenBank/DDBJ whole genome shotgun (WGS) entry which is preliminary data.</text>
</comment>
<keyword evidence="2" id="KW-1185">Reference proteome</keyword>
<evidence type="ECO:0000313" key="1">
    <source>
        <dbReference type="EMBL" id="OXU28305.1"/>
    </source>
</evidence>
<gene>
    <name evidence="1" type="ORF">TSAR_000143</name>
</gene>
<sequence>MKKKALKKIAEDLECVEAGRKQMRRDWITMRKRIEEEVSIKWEIADDESKRNFVQSIIERVLETDARLMNFDKKLLSVQQEIGAHTAKE</sequence>